<dbReference type="InterPro" id="IPR020846">
    <property type="entry name" value="MFS_dom"/>
</dbReference>
<evidence type="ECO:0000256" key="2">
    <source>
        <dbReference type="ARBA" id="ARBA00022475"/>
    </source>
</evidence>
<feature type="transmembrane region" description="Helical" evidence="6">
    <location>
        <begin position="318"/>
        <end position="336"/>
    </location>
</feature>
<evidence type="ECO:0000256" key="3">
    <source>
        <dbReference type="ARBA" id="ARBA00022692"/>
    </source>
</evidence>
<dbReference type="CDD" id="cd17394">
    <property type="entry name" value="MFS_FucP_like"/>
    <property type="match status" value="1"/>
</dbReference>
<feature type="transmembrane region" description="Helical" evidence="6">
    <location>
        <begin position="342"/>
        <end position="362"/>
    </location>
</feature>
<dbReference type="NCBIfam" id="TIGR00885">
    <property type="entry name" value="fucP"/>
    <property type="match status" value="1"/>
</dbReference>
<dbReference type="Proteomes" id="UP000248926">
    <property type="component" value="Unassembled WGS sequence"/>
</dbReference>
<protein>
    <submittedName>
        <fullName evidence="8">L-fucose:H+ symporter permease</fullName>
    </submittedName>
</protein>
<dbReference type="EMBL" id="NFZS01000001">
    <property type="protein sequence ID" value="RAO78250.1"/>
    <property type="molecule type" value="Genomic_DNA"/>
</dbReference>
<keyword evidence="5 6" id="KW-0472">Membrane</keyword>
<dbReference type="Gene3D" id="1.20.1250.20">
    <property type="entry name" value="MFS general substrate transporter like domains"/>
    <property type="match status" value="2"/>
</dbReference>
<keyword evidence="4 6" id="KW-1133">Transmembrane helix</keyword>
<feature type="transmembrane region" description="Helical" evidence="6">
    <location>
        <begin position="56"/>
        <end position="76"/>
    </location>
</feature>
<dbReference type="PROSITE" id="PS50850">
    <property type="entry name" value="MFS"/>
    <property type="match status" value="1"/>
</dbReference>
<feature type="transmembrane region" description="Helical" evidence="6">
    <location>
        <begin position="374"/>
        <end position="396"/>
    </location>
</feature>
<feature type="transmembrane region" description="Helical" evidence="6">
    <location>
        <begin position="88"/>
        <end position="106"/>
    </location>
</feature>
<dbReference type="RefSeq" id="WP_111982911.1">
    <property type="nucleotide sequence ID" value="NZ_NFZS01000001.1"/>
</dbReference>
<evidence type="ECO:0000256" key="6">
    <source>
        <dbReference type="SAM" id="Phobius"/>
    </source>
</evidence>
<keyword evidence="9" id="KW-1185">Reference proteome</keyword>
<feature type="transmembrane region" description="Helical" evidence="6">
    <location>
        <begin position="204"/>
        <end position="222"/>
    </location>
</feature>
<dbReference type="InterPro" id="IPR011701">
    <property type="entry name" value="MFS"/>
</dbReference>
<dbReference type="OrthoDB" id="9795150at2"/>
<evidence type="ECO:0000256" key="1">
    <source>
        <dbReference type="ARBA" id="ARBA00004429"/>
    </source>
</evidence>
<feature type="transmembrane region" description="Helical" evidence="6">
    <location>
        <begin position="112"/>
        <end position="129"/>
    </location>
</feature>
<comment type="caution">
    <text evidence="8">The sequence shown here is derived from an EMBL/GenBank/DDBJ whole genome shotgun (WGS) entry which is preliminary data.</text>
</comment>
<feature type="domain" description="Major facilitator superfamily (MFS) profile" evidence="7">
    <location>
        <begin position="22"/>
        <end position="428"/>
    </location>
</feature>
<feature type="transmembrane region" description="Helical" evidence="6">
    <location>
        <begin position="20"/>
        <end position="36"/>
    </location>
</feature>
<name>A0A328P9H8_9GAMM</name>
<accession>A0A328P9H8</accession>
<sequence>MHPPAASTTASGHSSGATPLFPLALIVSLFFLWGVANNLNDVLVAQFKKAFTLSDFQAALVQSAFYLGYFIVALPAGAFMRRYGYKSAVLFGLCLYGVGALLFWPAAAYATYAMFLAALFVIACGLAFLETSANPYVTLLGPASSAASRLNLAQAFNPLGSITGVLIGQQFIFTGVEHTPQELAAMGAGARDAFMKSEAAAVQLPYLVIGLGVLAWALVILVTRFPSVANREEGEPAAHGVLKRLLRDGRLLGAIAAQFFYVGAQVAVFSHMIRYTQATVPGTTAKEAAGFVTAGLVCFMAGRFAGAGLMKHLKASRVLALFALANVLLMAVAAFMPGRPGIYALVASSFFMSVMYPTIFALGVEGKGDDERKFAAALLVMAIIGGAVLTAAMGVASDRVGIAHSMLVPAVCFIAIFLFAQQHWQRVTAGVTA</sequence>
<reference evidence="8 9" key="1">
    <citation type="journal article" date="2018" name="Genet. Mol. Biol.">
        <title>The genome sequence of Dyella jiangningensis FCAV SCS01 from a lignocellulose-decomposing microbial consortium metagenome reveals potential for biotechnological applications.</title>
        <authorList>
            <person name="Desiderato J.G."/>
            <person name="Alvarenga D.O."/>
            <person name="Constancio M.T.L."/>
            <person name="Alves L.M.C."/>
            <person name="Varani A.M."/>
        </authorList>
    </citation>
    <scope>NUCLEOTIDE SEQUENCE [LARGE SCALE GENOMIC DNA]</scope>
    <source>
        <strain evidence="8 9">FCAV SCS01</strain>
    </source>
</reference>
<dbReference type="InterPro" id="IPR036259">
    <property type="entry name" value="MFS_trans_sf"/>
</dbReference>
<dbReference type="PANTHER" id="PTHR43702:SF11">
    <property type="entry name" value="L-FUCOSE-PROTON SYMPORTER"/>
    <property type="match status" value="1"/>
</dbReference>
<dbReference type="GO" id="GO:0005886">
    <property type="term" value="C:plasma membrane"/>
    <property type="evidence" value="ECO:0007669"/>
    <property type="project" value="UniProtKB-SubCell"/>
</dbReference>
<dbReference type="SUPFAM" id="SSF103473">
    <property type="entry name" value="MFS general substrate transporter"/>
    <property type="match status" value="1"/>
</dbReference>
<feature type="transmembrane region" description="Helical" evidence="6">
    <location>
        <begin position="251"/>
        <end position="273"/>
    </location>
</feature>
<evidence type="ECO:0000313" key="9">
    <source>
        <dbReference type="Proteomes" id="UP000248926"/>
    </source>
</evidence>
<organism evidence="8 9">
    <name type="scientific">Dyella jiangningensis</name>
    <dbReference type="NCBI Taxonomy" id="1379159"/>
    <lineage>
        <taxon>Bacteria</taxon>
        <taxon>Pseudomonadati</taxon>
        <taxon>Pseudomonadota</taxon>
        <taxon>Gammaproteobacteria</taxon>
        <taxon>Lysobacterales</taxon>
        <taxon>Rhodanobacteraceae</taxon>
        <taxon>Dyella</taxon>
    </lineage>
</organism>
<feature type="transmembrane region" description="Helical" evidence="6">
    <location>
        <begin position="402"/>
        <end position="420"/>
    </location>
</feature>
<evidence type="ECO:0000313" key="8">
    <source>
        <dbReference type="EMBL" id="RAO78250.1"/>
    </source>
</evidence>
<dbReference type="InterPro" id="IPR050375">
    <property type="entry name" value="MFS_TsgA-like"/>
</dbReference>
<keyword evidence="3 6" id="KW-0812">Transmembrane</keyword>
<evidence type="ECO:0000256" key="5">
    <source>
        <dbReference type="ARBA" id="ARBA00023136"/>
    </source>
</evidence>
<dbReference type="AlphaFoldDB" id="A0A328P9H8"/>
<dbReference type="PANTHER" id="PTHR43702">
    <property type="entry name" value="L-FUCOSE-PROTON SYMPORTER"/>
    <property type="match status" value="1"/>
</dbReference>
<feature type="transmembrane region" description="Helical" evidence="6">
    <location>
        <begin position="288"/>
        <end position="306"/>
    </location>
</feature>
<keyword evidence="2" id="KW-1003">Cell membrane</keyword>
<evidence type="ECO:0000259" key="7">
    <source>
        <dbReference type="PROSITE" id="PS50850"/>
    </source>
</evidence>
<dbReference type="InterPro" id="IPR005275">
    <property type="entry name" value="Lfuc_symporter_FucP"/>
</dbReference>
<comment type="subcellular location">
    <subcellularLocation>
        <location evidence="1">Cell inner membrane</location>
        <topology evidence="1">Multi-pass membrane protein</topology>
    </subcellularLocation>
</comment>
<dbReference type="Pfam" id="PF07690">
    <property type="entry name" value="MFS_1"/>
    <property type="match status" value="1"/>
</dbReference>
<proteinExistence type="predicted"/>
<dbReference type="GO" id="GO:0015535">
    <property type="term" value="F:fucose:proton symporter activity"/>
    <property type="evidence" value="ECO:0007669"/>
    <property type="project" value="InterPro"/>
</dbReference>
<evidence type="ECO:0000256" key="4">
    <source>
        <dbReference type="ARBA" id="ARBA00022989"/>
    </source>
</evidence>
<feature type="transmembrane region" description="Helical" evidence="6">
    <location>
        <begin position="150"/>
        <end position="173"/>
    </location>
</feature>
<gene>
    <name evidence="8" type="ORF">CA260_10640</name>
</gene>